<sequence>MPSVPWGRLVAHCGSFGSWPFAPRSDALQGAKHRFTSARQETPFADATRVRLLALIPYAAYATLPFERSVESLKTMEKRPMQTKKKKTQKKHSFGQHLAL</sequence>
<dbReference type="AlphaFoldDB" id="A0A101XNN5"/>
<keyword evidence="3" id="KW-1185">Reference proteome</keyword>
<organism evidence="2 3">
    <name type="scientific">Ferroacidibacillus organovorans</name>
    <dbReference type="NCBI Taxonomy" id="1765683"/>
    <lineage>
        <taxon>Bacteria</taxon>
        <taxon>Bacillati</taxon>
        <taxon>Bacillota</taxon>
        <taxon>Bacilli</taxon>
        <taxon>Bacillales</taxon>
        <taxon>Alicyclobacillaceae</taxon>
        <taxon>Ferroacidibacillus</taxon>
    </lineage>
</organism>
<dbReference type="Proteomes" id="UP000053557">
    <property type="component" value="Unassembled WGS sequence"/>
</dbReference>
<accession>A0A101XNN5</accession>
<evidence type="ECO:0000313" key="2">
    <source>
        <dbReference type="EMBL" id="KUO94597.1"/>
    </source>
</evidence>
<dbReference type="EMBL" id="LPVJ01000072">
    <property type="protein sequence ID" value="KUO94597.1"/>
    <property type="molecule type" value="Genomic_DNA"/>
</dbReference>
<gene>
    <name evidence="2" type="ORF">ATW55_04180</name>
</gene>
<feature type="region of interest" description="Disordered" evidence="1">
    <location>
        <begin position="76"/>
        <end position="100"/>
    </location>
</feature>
<proteinExistence type="predicted"/>
<evidence type="ECO:0000313" key="3">
    <source>
        <dbReference type="Proteomes" id="UP000053557"/>
    </source>
</evidence>
<reference evidence="2 3" key="1">
    <citation type="submission" date="2015-12" db="EMBL/GenBank/DDBJ databases">
        <title>Draft genome sequence of Acidibacillus ferrooxidans ITV001, isolated from a chalcopyrite acid mine drainage site in Brazil.</title>
        <authorList>
            <person name="Dall'Agnol H."/>
            <person name="Nancucheo I."/>
            <person name="Johnson B."/>
            <person name="Oliveira R."/>
            <person name="Leite L."/>
            <person name="Pylro V."/>
            <person name="Nunes G.L."/>
            <person name="Tzotzos G."/>
            <person name="Fernandes G.R."/>
            <person name="Dutra J."/>
            <person name="Orellana S.C."/>
            <person name="Oliveira G."/>
        </authorList>
    </citation>
    <scope>NUCLEOTIDE SEQUENCE [LARGE SCALE GENOMIC DNA]</scope>
    <source>
        <strain evidence="3">ITV01</strain>
    </source>
</reference>
<feature type="compositionally biased region" description="Basic residues" evidence="1">
    <location>
        <begin position="81"/>
        <end position="94"/>
    </location>
</feature>
<evidence type="ECO:0000256" key="1">
    <source>
        <dbReference type="SAM" id="MobiDB-lite"/>
    </source>
</evidence>
<name>A0A101XNN5_9BACL</name>
<protein>
    <submittedName>
        <fullName evidence="2">Uncharacterized protein</fullName>
    </submittedName>
</protein>
<comment type="caution">
    <text evidence="2">The sequence shown here is derived from an EMBL/GenBank/DDBJ whole genome shotgun (WGS) entry which is preliminary data.</text>
</comment>